<name>A0ABU3D3K2_9FLAO</name>
<evidence type="ECO:0000256" key="1">
    <source>
        <dbReference type="ARBA" id="ARBA00022679"/>
    </source>
</evidence>
<dbReference type="PANTHER" id="PTHR43685:SF3">
    <property type="entry name" value="SLR2126 PROTEIN"/>
    <property type="match status" value="1"/>
</dbReference>
<proteinExistence type="predicted"/>
<dbReference type="SUPFAM" id="SSF53448">
    <property type="entry name" value="Nucleotide-diphospho-sugar transferases"/>
    <property type="match status" value="1"/>
</dbReference>
<dbReference type="EMBL" id="JAVRHK010000003">
    <property type="protein sequence ID" value="MDT0675981.1"/>
    <property type="molecule type" value="Genomic_DNA"/>
</dbReference>
<dbReference type="InterPro" id="IPR050834">
    <property type="entry name" value="Glycosyltransf_2"/>
</dbReference>
<evidence type="ECO:0000313" key="4">
    <source>
        <dbReference type="EMBL" id="MDT0675981.1"/>
    </source>
</evidence>
<evidence type="ECO:0000259" key="2">
    <source>
        <dbReference type="Pfam" id="PF00535"/>
    </source>
</evidence>
<dbReference type="Proteomes" id="UP001262582">
    <property type="component" value="Unassembled WGS sequence"/>
</dbReference>
<sequence>MKVALLISTYNWPEALSLVLKSVTHQNLFPDEILIADDGSTEETANVIRKYSEKINLPIQHVWQKDEGFRKAVILNKTIAKSNADYVIQIDGDCVMHKNFIRDHLKNSRSGVYLFGSRVNIQENYLTTMFSKQKIDYKWFSKGISKRTRSIYLPYLSGFYKEKNQLSGKLRGCNFSFWKQDFLDINGYNEDITGWGKEDSELAVRLLNSGVKAKRLRYAGIIYHIWHQEKSREKRILNEGIQNTAIDKKLIRCSNGVDQYLK</sequence>
<feature type="domain" description="Galactosyltransferase C-terminal" evidence="3">
    <location>
        <begin position="169"/>
        <end position="228"/>
    </location>
</feature>
<protein>
    <submittedName>
        <fullName evidence="4">Glycosyltransferase family 2 protein</fullName>
    </submittedName>
</protein>
<gene>
    <name evidence="4" type="ORF">RM539_05225</name>
</gene>
<evidence type="ECO:0000259" key="3">
    <source>
        <dbReference type="Pfam" id="PF02709"/>
    </source>
</evidence>
<keyword evidence="5" id="KW-1185">Reference proteome</keyword>
<dbReference type="Gene3D" id="3.90.550.10">
    <property type="entry name" value="Spore Coat Polysaccharide Biosynthesis Protein SpsA, Chain A"/>
    <property type="match status" value="1"/>
</dbReference>
<dbReference type="Pfam" id="PF00535">
    <property type="entry name" value="Glycos_transf_2"/>
    <property type="match status" value="1"/>
</dbReference>
<dbReference type="PANTHER" id="PTHR43685">
    <property type="entry name" value="GLYCOSYLTRANSFERASE"/>
    <property type="match status" value="1"/>
</dbReference>
<comment type="caution">
    <text evidence="4">The sequence shown here is derived from an EMBL/GenBank/DDBJ whole genome shotgun (WGS) entry which is preliminary data.</text>
</comment>
<accession>A0ABU3D3K2</accession>
<dbReference type="CDD" id="cd06420">
    <property type="entry name" value="GT2_Chondriotin_Pol_N"/>
    <property type="match status" value="1"/>
</dbReference>
<organism evidence="4 5">
    <name type="scientific">Autumnicola musiva</name>
    <dbReference type="NCBI Taxonomy" id="3075589"/>
    <lineage>
        <taxon>Bacteria</taxon>
        <taxon>Pseudomonadati</taxon>
        <taxon>Bacteroidota</taxon>
        <taxon>Flavobacteriia</taxon>
        <taxon>Flavobacteriales</taxon>
        <taxon>Flavobacteriaceae</taxon>
        <taxon>Autumnicola</taxon>
    </lineage>
</organism>
<dbReference type="InterPro" id="IPR029044">
    <property type="entry name" value="Nucleotide-diphossugar_trans"/>
</dbReference>
<dbReference type="RefSeq" id="WP_311502377.1">
    <property type="nucleotide sequence ID" value="NZ_JAVRHK010000003.1"/>
</dbReference>
<dbReference type="Pfam" id="PF02709">
    <property type="entry name" value="Glyco_transf_7C"/>
    <property type="match status" value="1"/>
</dbReference>
<evidence type="ECO:0000313" key="5">
    <source>
        <dbReference type="Proteomes" id="UP001262582"/>
    </source>
</evidence>
<reference evidence="4 5" key="1">
    <citation type="submission" date="2023-09" db="EMBL/GenBank/DDBJ databases">
        <authorList>
            <person name="Rey-Velasco X."/>
        </authorList>
    </citation>
    <scope>NUCLEOTIDE SEQUENCE [LARGE SCALE GENOMIC DNA]</scope>
    <source>
        <strain evidence="4 5">F117</strain>
    </source>
</reference>
<dbReference type="InterPro" id="IPR027791">
    <property type="entry name" value="Galactosyl_T_C"/>
</dbReference>
<keyword evidence="1" id="KW-0808">Transferase</keyword>
<dbReference type="InterPro" id="IPR001173">
    <property type="entry name" value="Glyco_trans_2-like"/>
</dbReference>
<feature type="domain" description="Glycosyltransferase 2-like" evidence="2">
    <location>
        <begin position="6"/>
        <end position="139"/>
    </location>
</feature>